<evidence type="ECO:0000313" key="1">
    <source>
        <dbReference type="EMBL" id="SUZ99195.1"/>
    </source>
</evidence>
<sequence>MRTFYSLIIYPLIGLSIINANTIKSLISPDYIINNIQNELGYFRINCNSRYTKVTQTNQNSVLTVRVSSRRNNYEQVIIMSLGSIGRYFKKQLHHAMNQNSSTYIPSIVTIDCETPVGRDKTILSCSLNSKTLIQFSDGIITSNELWTTIKQSIRSSMDFTIPDSSPEIFMADIDFENMISTRIALEGKNNPRLSKIISTALKASWVPGLESQLENMLVSHLKSNHSELMKQVMGHELNDKQMLRIGKQFFIHIQKQYDEIQQSHTRDSLKYVWKGNTYPKELDQYYTLY</sequence>
<dbReference type="AlphaFoldDB" id="A0A381S521"/>
<organism evidence="1">
    <name type="scientific">marine metagenome</name>
    <dbReference type="NCBI Taxonomy" id="408172"/>
    <lineage>
        <taxon>unclassified sequences</taxon>
        <taxon>metagenomes</taxon>
        <taxon>ecological metagenomes</taxon>
    </lineage>
</organism>
<accession>A0A381S521</accession>
<feature type="non-terminal residue" evidence="1">
    <location>
        <position position="1"/>
    </location>
</feature>
<reference evidence="1" key="1">
    <citation type="submission" date="2018-05" db="EMBL/GenBank/DDBJ databases">
        <authorList>
            <person name="Lanie J.A."/>
            <person name="Ng W.-L."/>
            <person name="Kazmierczak K.M."/>
            <person name="Andrzejewski T.M."/>
            <person name="Davidsen T.M."/>
            <person name="Wayne K.J."/>
            <person name="Tettelin H."/>
            <person name="Glass J.I."/>
            <person name="Rusch D."/>
            <person name="Podicherti R."/>
            <person name="Tsui H.-C.T."/>
            <person name="Winkler M.E."/>
        </authorList>
    </citation>
    <scope>NUCLEOTIDE SEQUENCE</scope>
</reference>
<proteinExistence type="predicted"/>
<name>A0A381S521_9ZZZZ</name>
<gene>
    <name evidence="1" type="ORF">METZ01_LOCUS52049</name>
</gene>
<protein>
    <submittedName>
        <fullName evidence="1">Uncharacterized protein</fullName>
    </submittedName>
</protein>
<dbReference type="EMBL" id="UINC01002678">
    <property type="protein sequence ID" value="SUZ99195.1"/>
    <property type="molecule type" value="Genomic_DNA"/>
</dbReference>
<feature type="non-terminal residue" evidence="1">
    <location>
        <position position="290"/>
    </location>
</feature>